<reference evidence="2 3" key="1">
    <citation type="submission" date="2016-06" db="EMBL/GenBank/DDBJ databases">
        <authorList>
            <person name="Kjaerup R.B."/>
            <person name="Dalgaard T.S."/>
            <person name="Juul-Madsen H.R."/>
        </authorList>
    </citation>
    <scope>NUCLEOTIDE SEQUENCE [LARGE SCALE GENOMIC DNA]</scope>
    <source>
        <strain evidence="2 3">E3012</strain>
    </source>
</reference>
<accession>A0A1B9DAB0</accession>
<evidence type="ECO:0000256" key="1">
    <source>
        <dbReference type="SAM" id="MobiDB-lite"/>
    </source>
</evidence>
<dbReference type="Proteomes" id="UP000092683">
    <property type="component" value="Unassembled WGS sequence"/>
</dbReference>
<dbReference type="EMBL" id="MBEE01000080">
    <property type="protein sequence ID" value="OCB57647.1"/>
    <property type="molecule type" value="Genomic_DNA"/>
</dbReference>
<protein>
    <recommendedName>
        <fullName evidence="4">Capsid maturation protease</fullName>
    </recommendedName>
</protein>
<name>A0A1B9DAB0_MYCMA</name>
<dbReference type="AlphaFoldDB" id="A0A1B9DAB0"/>
<sequence length="322" mass="34983">MTQPDTTQLQILAAINGAAIISNATSEATTQAIWALWRRVNPYDKNAVAEFIKLAGQLVVSSQKSVATAHAAAQQVQLRALGINRPVLVTVPDDVRGATVTFGRSQPKVHPKQTTVDYTDGGKQEIPKTDALPGKVFERAAETYRYERSIGTDHATANDKAEQRIASIVDNNMILSARLAEQQTLVRVAELDERVIGYRRVIHPELSKGGVCGLCVAAADRVYHVKELKAIHAHCKCTIAPVTTAHDPGFTLNQDDLDKLYAHSTEVAPMETVGGRERKALGTSGKALKRTRYQIVHHDELGPVLTRVPGHPVPYASTRPAA</sequence>
<dbReference type="InterPro" id="IPR057369">
    <property type="entry name" value="VG15"/>
</dbReference>
<comment type="caution">
    <text evidence="2">The sequence shown here is derived from an EMBL/GenBank/DDBJ whole genome shotgun (WGS) entry which is preliminary data.</text>
</comment>
<organism evidence="2 3">
    <name type="scientific">Mycobacterium malmoense</name>
    <dbReference type="NCBI Taxonomy" id="1780"/>
    <lineage>
        <taxon>Bacteria</taxon>
        <taxon>Bacillati</taxon>
        <taxon>Actinomycetota</taxon>
        <taxon>Actinomycetes</taxon>
        <taxon>Mycobacteriales</taxon>
        <taxon>Mycobacteriaceae</taxon>
        <taxon>Mycobacterium</taxon>
    </lineage>
</organism>
<gene>
    <name evidence="2" type="ORF">A5677_16920</name>
</gene>
<proteinExistence type="predicted"/>
<evidence type="ECO:0000313" key="3">
    <source>
        <dbReference type="Proteomes" id="UP000092683"/>
    </source>
</evidence>
<evidence type="ECO:0000313" key="2">
    <source>
        <dbReference type="EMBL" id="OCB57647.1"/>
    </source>
</evidence>
<dbReference type="OrthoDB" id="3268595at2"/>
<dbReference type="RefSeq" id="WP_065480358.1">
    <property type="nucleotide sequence ID" value="NZ_MBEE01000080.1"/>
</dbReference>
<dbReference type="Pfam" id="PF25310">
    <property type="entry name" value="VG15"/>
    <property type="match status" value="1"/>
</dbReference>
<evidence type="ECO:0008006" key="4">
    <source>
        <dbReference type="Google" id="ProtNLM"/>
    </source>
</evidence>
<feature type="region of interest" description="Disordered" evidence="1">
    <location>
        <begin position="105"/>
        <end position="125"/>
    </location>
</feature>